<accession>A0ABM9AB85</accession>
<dbReference type="SMART" id="SM00448">
    <property type="entry name" value="REC"/>
    <property type="match status" value="1"/>
</dbReference>
<keyword evidence="9" id="KW-0808">Transferase</keyword>
<dbReference type="PROSITE" id="PS50109">
    <property type="entry name" value="HIS_KIN"/>
    <property type="match status" value="1"/>
</dbReference>
<dbReference type="Gene3D" id="2.60.40.2380">
    <property type="match status" value="1"/>
</dbReference>
<dbReference type="SMART" id="SM00388">
    <property type="entry name" value="HisKA"/>
    <property type="match status" value="1"/>
</dbReference>
<dbReference type="PROSITE" id="PS50110">
    <property type="entry name" value="RESPONSE_REGULATORY"/>
    <property type="match status" value="1"/>
</dbReference>
<dbReference type="CDD" id="cd00082">
    <property type="entry name" value="HisKA"/>
    <property type="match status" value="1"/>
</dbReference>
<dbReference type="EC" id="2.7.13.3" evidence="2"/>
<evidence type="ECO:0000256" key="3">
    <source>
        <dbReference type="ARBA" id="ARBA00022553"/>
    </source>
</evidence>
<dbReference type="InterPro" id="IPR001789">
    <property type="entry name" value="Sig_transdc_resp-reg_receiver"/>
</dbReference>
<dbReference type="Proteomes" id="UP000838100">
    <property type="component" value="Unassembled WGS sequence"/>
</dbReference>
<evidence type="ECO:0000256" key="6">
    <source>
        <dbReference type="SAM" id="Phobius"/>
    </source>
</evidence>
<dbReference type="InterPro" id="IPR003661">
    <property type="entry name" value="HisK_dim/P_dom"/>
</dbReference>
<dbReference type="SUPFAM" id="SSF52172">
    <property type="entry name" value="CheY-like"/>
    <property type="match status" value="1"/>
</dbReference>
<keyword evidence="6" id="KW-0812">Transmembrane</keyword>
<feature type="transmembrane region" description="Helical" evidence="6">
    <location>
        <begin position="279"/>
        <end position="297"/>
    </location>
</feature>
<dbReference type="GO" id="GO:0004673">
    <property type="term" value="F:protein histidine kinase activity"/>
    <property type="evidence" value="ECO:0007669"/>
    <property type="project" value="UniProtKB-EC"/>
</dbReference>
<keyword evidence="10" id="KW-1185">Reference proteome</keyword>
<dbReference type="InterPro" id="IPR005467">
    <property type="entry name" value="His_kinase_dom"/>
</dbReference>
<evidence type="ECO:0000256" key="5">
    <source>
        <dbReference type="PROSITE-ProRule" id="PRU00169"/>
    </source>
</evidence>
<dbReference type="InterPro" id="IPR011622">
    <property type="entry name" value="7TMR_DISM_rcpt_extracell_dom2"/>
</dbReference>
<dbReference type="SUPFAM" id="SSF47384">
    <property type="entry name" value="Homodimeric domain of signal transducing histidine kinase"/>
    <property type="match status" value="1"/>
</dbReference>
<evidence type="ECO:0000259" key="8">
    <source>
        <dbReference type="PROSITE" id="PS50110"/>
    </source>
</evidence>
<feature type="transmembrane region" description="Helical" evidence="6">
    <location>
        <begin position="303"/>
        <end position="323"/>
    </location>
</feature>
<feature type="transmembrane region" description="Helical" evidence="6">
    <location>
        <begin position="243"/>
        <end position="267"/>
    </location>
</feature>
<feature type="transmembrane region" description="Helical" evidence="6">
    <location>
        <begin position="363"/>
        <end position="384"/>
    </location>
</feature>
<dbReference type="CDD" id="cd16922">
    <property type="entry name" value="HATPase_EvgS-ArcB-TorS-like"/>
    <property type="match status" value="1"/>
</dbReference>
<dbReference type="EMBL" id="CAKLPX010000001">
    <property type="protein sequence ID" value="CAH0990213.1"/>
    <property type="molecule type" value="Genomic_DNA"/>
</dbReference>
<proteinExistence type="predicted"/>
<keyword evidence="6" id="KW-1133">Transmembrane helix</keyword>
<dbReference type="SUPFAM" id="SSF55874">
    <property type="entry name" value="ATPase domain of HSP90 chaperone/DNA topoisomerase II/histidine kinase"/>
    <property type="match status" value="1"/>
</dbReference>
<dbReference type="PRINTS" id="PR00344">
    <property type="entry name" value="BCTRLSENSOR"/>
</dbReference>
<feature type="domain" description="Histidine kinase" evidence="7">
    <location>
        <begin position="417"/>
        <end position="638"/>
    </location>
</feature>
<dbReference type="Pfam" id="PF02518">
    <property type="entry name" value="HATPase_c"/>
    <property type="match status" value="1"/>
</dbReference>
<dbReference type="PANTHER" id="PTHR45339">
    <property type="entry name" value="HYBRID SIGNAL TRANSDUCTION HISTIDINE KINASE J"/>
    <property type="match status" value="1"/>
</dbReference>
<feature type="modified residue" description="4-aspartylphosphate" evidence="5">
    <location>
        <position position="715"/>
    </location>
</feature>
<dbReference type="InterPro" id="IPR011006">
    <property type="entry name" value="CheY-like_superfamily"/>
</dbReference>
<organism evidence="9 10">
    <name type="scientific">Sinobacterium norvegicum</name>
    <dbReference type="NCBI Taxonomy" id="1641715"/>
    <lineage>
        <taxon>Bacteria</taxon>
        <taxon>Pseudomonadati</taxon>
        <taxon>Pseudomonadota</taxon>
        <taxon>Gammaproteobacteria</taxon>
        <taxon>Cellvibrionales</taxon>
        <taxon>Spongiibacteraceae</taxon>
        <taxon>Sinobacterium</taxon>
    </lineage>
</organism>
<evidence type="ECO:0000259" key="7">
    <source>
        <dbReference type="PROSITE" id="PS50109"/>
    </source>
</evidence>
<evidence type="ECO:0000256" key="1">
    <source>
        <dbReference type="ARBA" id="ARBA00000085"/>
    </source>
</evidence>
<dbReference type="Gene3D" id="3.30.565.10">
    <property type="entry name" value="Histidine kinase-like ATPase, C-terminal domain"/>
    <property type="match status" value="1"/>
</dbReference>
<keyword evidence="4" id="KW-0902">Two-component regulatory system</keyword>
<dbReference type="RefSeq" id="WP_237442899.1">
    <property type="nucleotide sequence ID" value="NZ_CAKLPX010000001.1"/>
</dbReference>
<protein>
    <recommendedName>
        <fullName evidence="2">histidine kinase</fullName>
        <ecNumber evidence="2">2.7.13.3</ecNumber>
    </recommendedName>
</protein>
<evidence type="ECO:0000313" key="9">
    <source>
        <dbReference type="EMBL" id="CAH0990213.1"/>
    </source>
</evidence>
<feature type="domain" description="Response regulatory" evidence="8">
    <location>
        <begin position="664"/>
        <end position="785"/>
    </location>
</feature>
<dbReference type="Pfam" id="PF00072">
    <property type="entry name" value="Response_reg"/>
    <property type="match status" value="1"/>
</dbReference>
<feature type="transmembrane region" description="Helical" evidence="6">
    <location>
        <begin position="335"/>
        <end position="357"/>
    </location>
</feature>
<dbReference type="Pfam" id="PF00512">
    <property type="entry name" value="HisKA"/>
    <property type="match status" value="1"/>
</dbReference>
<feature type="transmembrane region" description="Helical" evidence="6">
    <location>
        <begin position="184"/>
        <end position="203"/>
    </location>
</feature>
<comment type="catalytic activity">
    <reaction evidence="1">
        <text>ATP + protein L-histidine = ADP + protein N-phospho-L-histidine.</text>
        <dbReference type="EC" id="2.7.13.3"/>
    </reaction>
</comment>
<gene>
    <name evidence="9" type="primary">rcsC_1</name>
    <name evidence="9" type="ORF">SIN8267_00305</name>
</gene>
<evidence type="ECO:0000256" key="4">
    <source>
        <dbReference type="ARBA" id="ARBA00023012"/>
    </source>
</evidence>
<keyword evidence="6" id="KW-0472">Membrane</keyword>
<dbReference type="SMART" id="SM00387">
    <property type="entry name" value="HATPase_c"/>
    <property type="match status" value="1"/>
</dbReference>
<dbReference type="Pfam" id="PF07696">
    <property type="entry name" value="7TMR-DISMED2"/>
    <property type="match status" value="1"/>
</dbReference>
<evidence type="ECO:0000313" key="10">
    <source>
        <dbReference type="Proteomes" id="UP000838100"/>
    </source>
</evidence>
<keyword evidence="3 5" id="KW-0597">Phosphoprotein</keyword>
<dbReference type="InterPro" id="IPR036097">
    <property type="entry name" value="HisK_dim/P_sf"/>
</dbReference>
<feature type="transmembrane region" description="Helical" evidence="6">
    <location>
        <begin position="215"/>
        <end position="237"/>
    </location>
</feature>
<comment type="caution">
    <text evidence="9">The sequence shown here is derived from an EMBL/GenBank/DDBJ whole genome shotgun (WGS) entry which is preliminary data.</text>
</comment>
<dbReference type="PANTHER" id="PTHR45339:SF1">
    <property type="entry name" value="HYBRID SIGNAL TRANSDUCTION HISTIDINE KINASE J"/>
    <property type="match status" value="1"/>
</dbReference>
<dbReference type="InterPro" id="IPR036890">
    <property type="entry name" value="HATPase_C_sf"/>
</dbReference>
<dbReference type="Pfam" id="PF07695">
    <property type="entry name" value="7TMR-DISM_7TM"/>
    <property type="match status" value="1"/>
</dbReference>
<name>A0ABM9AB85_9GAMM</name>
<dbReference type="CDD" id="cd17546">
    <property type="entry name" value="REC_hyHK_CKI1_RcsC-like"/>
    <property type="match status" value="1"/>
</dbReference>
<dbReference type="Gene3D" id="1.10.287.130">
    <property type="match status" value="1"/>
</dbReference>
<dbReference type="InterPro" id="IPR011623">
    <property type="entry name" value="7TMR_DISM_rcpt_extracell_dom1"/>
</dbReference>
<dbReference type="InterPro" id="IPR004358">
    <property type="entry name" value="Sig_transdc_His_kin-like_C"/>
</dbReference>
<sequence length="791" mass="88261">MECVVKYLIIICFSVFFQAAFGTEKTLYIDHSGQQLILPYVDYAIEPDQPVTAAALFDNDAVLDFQPARHFQLQDHQATWFRLIVNNPSDQPAELVLNMNDVLFDSIELSYFRDAELITLKAGLDIAHSQWPVDYRLIVLPLSIDAHSEQRIYFRVYSSQVGLFQPRLSTLLHFSSTSSMSNTINLLFIGIGLGICLFMAFFMPMVMPGRIALGFVLYLTLSIMVLASVSGLFIYLMPDHPDLHKFVLVALLVINCISVLALFNLFYEVHRCNPRLHKLYVAEGVLILLMLAVYPVLGGYEGLIQPVIVCVFLMYILLFYTAAIKFHEGFTGSGLFLIGLGVYLATCFYAVFAARGYLPFNAFIRHSVGFGIIFQAAIVCWAIAQKGKAAQRASDLLSKDVAIAQSANRHKSEFLATMSHEIRTPVHGVLGMAQMLQASEQTEQQAEHTHVIIHSANMLLAVINDILDFSKIEAGKMELDHTPFNLAELAQYSRALFAPQAAEKNLTFTINVDEACPLWFKGDAIRLQQIINNLLSNAFKFTEQGVVAMSICSERINDRAAVLLFSIVDSGIGIARNKRQQLFSAFTQVDKSTTRNYGGTGLGLSISQQLVHLMGGEIDVNSIEGRGAEFWFSIELERCTDQPCTKEIDSTQHSASLHTEPSVRFLVAEDNIVNQQVVTAMLLKCDIEAVIANNGSEVIDIYRRQSSRYSAVLMDLEMPRTDGYTATKAIREFEQRHSLAAIPIIALTAHALEDNIDCCYSVGMDAVLTKPLHFDALVKMLENHQLMPQLQ</sequence>
<dbReference type="InterPro" id="IPR003594">
    <property type="entry name" value="HATPase_dom"/>
</dbReference>
<keyword evidence="9" id="KW-0418">Kinase</keyword>
<evidence type="ECO:0000256" key="2">
    <source>
        <dbReference type="ARBA" id="ARBA00012438"/>
    </source>
</evidence>
<reference evidence="9" key="1">
    <citation type="submission" date="2021-12" db="EMBL/GenBank/DDBJ databases">
        <authorList>
            <person name="Rodrigo-Torres L."/>
            <person name="Arahal R. D."/>
            <person name="Lucena T."/>
        </authorList>
    </citation>
    <scope>NUCLEOTIDE SEQUENCE</scope>
    <source>
        <strain evidence="9">CECT 8267</strain>
    </source>
</reference>
<dbReference type="Gene3D" id="3.40.50.2300">
    <property type="match status" value="1"/>
</dbReference>